<dbReference type="Pfam" id="PF00117">
    <property type="entry name" value="GATase"/>
    <property type="match status" value="1"/>
</dbReference>
<dbReference type="InParanoid" id="A0A077ZPS4"/>
<feature type="domain" description="Glutamine amidotransferase" evidence="1">
    <location>
        <begin position="255"/>
        <end position="427"/>
    </location>
</feature>
<dbReference type="PANTHER" id="PTHR42695">
    <property type="entry name" value="GLUTAMINE AMIDOTRANSFERASE YLR126C-RELATED"/>
    <property type="match status" value="1"/>
</dbReference>
<proteinExistence type="predicted"/>
<keyword evidence="3" id="KW-1185">Reference proteome</keyword>
<dbReference type="SUPFAM" id="SSF52317">
    <property type="entry name" value="Class I glutamine amidotransferase-like"/>
    <property type="match status" value="1"/>
</dbReference>
<dbReference type="Gene3D" id="3.40.50.880">
    <property type="match status" value="1"/>
</dbReference>
<organism evidence="2 3">
    <name type="scientific">Stylonychia lemnae</name>
    <name type="common">Ciliate</name>
    <dbReference type="NCBI Taxonomy" id="5949"/>
    <lineage>
        <taxon>Eukaryota</taxon>
        <taxon>Sar</taxon>
        <taxon>Alveolata</taxon>
        <taxon>Ciliophora</taxon>
        <taxon>Intramacronucleata</taxon>
        <taxon>Spirotrichea</taxon>
        <taxon>Stichotrichia</taxon>
        <taxon>Sporadotrichida</taxon>
        <taxon>Oxytrichidae</taxon>
        <taxon>Stylonychinae</taxon>
        <taxon>Stylonychia</taxon>
    </lineage>
</organism>
<sequence length="480" mass="55670">MQTKKTLTIQDLETPRFLSSSFYPYTLNDNGEVVLLMRNKKDSKNSPFYTDFGSSLKDSDYSIVYTAVKSYLTKTACLCVGSELENLSNYSEIEKRLREISSKYSSENDILLQNMKKMHEIMHTLFYQQSHSVIEIIGESHVAFFYPLAYFKPDMMNKVFAESEKFSDLSLQWIPLKLVADPDFNQKYITAFDLQVIAQCSEKLILNLIDEHQEEEFHYPEYATLICDERDHVKFTVEGLIGLLLSEGSKERWAHYKAYDLEFPSENELKHLKAIIFPGSKYSAYDNSIPWLEPLKTLIRKIYTDYPHIRLVGICFGHQLLAAALGGKVEKMTNLEGRPLFIGKETIKVESSFFKLPFVDELLKDATDECLSDLQPLYINEIHGDHVTELPPDAELHGTSERTQVEIWTLKDRIFAMQAHPELNSQLIEDLVINKLYDIGRLDDNLKNEALENIYDPSKPLNRHAMLKFIYNFIRRPYVQ</sequence>
<dbReference type="InterPro" id="IPR029062">
    <property type="entry name" value="Class_I_gatase-like"/>
</dbReference>
<dbReference type="GO" id="GO:0005829">
    <property type="term" value="C:cytosol"/>
    <property type="evidence" value="ECO:0007669"/>
    <property type="project" value="TreeGrafter"/>
</dbReference>
<dbReference type="AlphaFoldDB" id="A0A077ZPS4"/>
<evidence type="ECO:0000259" key="1">
    <source>
        <dbReference type="Pfam" id="PF00117"/>
    </source>
</evidence>
<dbReference type="EMBL" id="CCKQ01000800">
    <property type="protein sequence ID" value="CDW71898.1"/>
    <property type="molecule type" value="Genomic_DNA"/>
</dbReference>
<dbReference type="OrthoDB" id="92161at2759"/>
<dbReference type="Proteomes" id="UP000039865">
    <property type="component" value="Unassembled WGS sequence"/>
</dbReference>
<protein>
    <recommendedName>
        <fullName evidence="1">Glutamine amidotransferase domain-containing protein</fullName>
    </recommendedName>
</protein>
<dbReference type="InterPro" id="IPR044992">
    <property type="entry name" value="ChyE-like"/>
</dbReference>
<gene>
    <name evidence="2" type="primary">Contig17471.g18582</name>
    <name evidence="2" type="ORF">STYLEM_848</name>
</gene>
<reference evidence="2 3" key="1">
    <citation type="submission" date="2014-06" db="EMBL/GenBank/DDBJ databases">
        <authorList>
            <person name="Swart Estienne"/>
        </authorList>
    </citation>
    <scope>NUCLEOTIDE SEQUENCE [LARGE SCALE GENOMIC DNA]</scope>
    <source>
        <strain evidence="2 3">130c</strain>
    </source>
</reference>
<accession>A0A077ZPS4</accession>
<dbReference type="PANTHER" id="PTHR42695:SF5">
    <property type="entry name" value="GLUTAMINE AMIDOTRANSFERASE YLR126C-RELATED"/>
    <property type="match status" value="1"/>
</dbReference>
<name>A0A077ZPS4_STYLE</name>
<evidence type="ECO:0000313" key="2">
    <source>
        <dbReference type="EMBL" id="CDW71898.1"/>
    </source>
</evidence>
<dbReference type="PROSITE" id="PS51273">
    <property type="entry name" value="GATASE_TYPE_1"/>
    <property type="match status" value="1"/>
</dbReference>
<dbReference type="CDD" id="cd01741">
    <property type="entry name" value="GATase1_1"/>
    <property type="match status" value="1"/>
</dbReference>
<dbReference type="InterPro" id="IPR017926">
    <property type="entry name" value="GATASE"/>
</dbReference>
<evidence type="ECO:0000313" key="3">
    <source>
        <dbReference type="Proteomes" id="UP000039865"/>
    </source>
</evidence>